<evidence type="ECO:0000313" key="4">
    <source>
        <dbReference type="Proteomes" id="UP000275078"/>
    </source>
</evidence>
<sequence length="754" mass="83019">MANSEADNESPIAHTRTEQPQVDPKESEEQETGLFSDIGGRDEGTVMPKVTVMPKTSDTGDLSIANGELMECNVKDTPMEQTAGLAPDVAQERVDVNESKTIGTQMSDTSAEEESQPSVLASHEQSTNTNPNESDGGDVVSQDEVGGSSESENGGERPEAESQQATSAATEPDAPGPQAPPFELVLTMDAIGANGTVTRTSVPLVPATDGTLRVQQLSSTILNGALSTGGSIFMGLALSGNVQPRYQRAKLVLDPANEAQRSPDFLEQEPEPTTPDPQKESRFARLPTEILTQIATLVKKTDFLTSLAVTCRKLQAIAEHITFRQLCICIGCSEPTCDKGADVLIQTLERYDRAYHLHILVVSLVIRDDGNSKLQDRAELVKSLCERYSDSCIHLFEKMSKLQEMGARIRRLTVKQSVPYWWTLGLQITPGDALDIGSYSFPEVVELQLSNKVAVVDSGSIMKFVKCFPGLRKLTAHLYGQQEYPYVDAAQRKEMRIDFVSQLPKALPNLRELYMDTLSYSHPPEGSPTNLCPPETPKLDTFSLKLASLTQNLRFVTLLGIPYISPQLFNPRMHWPQLEVFLLSTNLFNALGESMVLSSSFQIEGILLNANEDAVVEDAVVDQEENEPAEEGEDGDGGDVEEDLFMAFKRTLRMDLIEEYNLAIVSVLFSMPRLRRFYLEIGHLEEFSVSFTDAGHHLMDPCGKFVGGKFFMKKASLSFYTSKSCTSAYQPSVAVIEGWRDRFGGDLAVEVERE</sequence>
<feature type="compositionally biased region" description="Polar residues" evidence="1">
    <location>
        <begin position="116"/>
        <end position="133"/>
    </location>
</feature>
<gene>
    <name evidence="3" type="ORF">BJ508DRAFT_141691</name>
</gene>
<dbReference type="Proteomes" id="UP000275078">
    <property type="component" value="Unassembled WGS sequence"/>
</dbReference>
<dbReference type="PROSITE" id="PS50181">
    <property type="entry name" value="FBOX"/>
    <property type="match status" value="1"/>
</dbReference>
<dbReference type="AlphaFoldDB" id="A0A3N4I1J4"/>
<organism evidence="3 4">
    <name type="scientific">Ascobolus immersus RN42</name>
    <dbReference type="NCBI Taxonomy" id="1160509"/>
    <lineage>
        <taxon>Eukaryota</taxon>
        <taxon>Fungi</taxon>
        <taxon>Dikarya</taxon>
        <taxon>Ascomycota</taxon>
        <taxon>Pezizomycotina</taxon>
        <taxon>Pezizomycetes</taxon>
        <taxon>Pezizales</taxon>
        <taxon>Ascobolaceae</taxon>
        <taxon>Ascobolus</taxon>
    </lineage>
</organism>
<evidence type="ECO:0000256" key="1">
    <source>
        <dbReference type="SAM" id="MobiDB-lite"/>
    </source>
</evidence>
<name>A0A3N4I1J4_ASCIM</name>
<keyword evidence="4" id="KW-1185">Reference proteome</keyword>
<feature type="region of interest" description="Disordered" evidence="1">
    <location>
        <begin position="621"/>
        <end position="640"/>
    </location>
</feature>
<feature type="region of interest" description="Disordered" evidence="1">
    <location>
        <begin position="261"/>
        <end position="281"/>
    </location>
</feature>
<reference evidence="3 4" key="1">
    <citation type="journal article" date="2018" name="Nat. Ecol. Evol.">
        <title>Pezizomycetes genomes reveal the molecular basis of ectomycorrhizal truffle lifestyle.</title>
        <authorList>
            <person name="Murat C."/>
            <person name="Payen T."/>
            <person name="Noel B."/>
            <person name="Kuo A."/>
            <person name="Morin E."/>
            <person name="Chen J."/>
            <person name="Kohler A."/>
            <person name="Krizsan K."/>
            <person name="Balestrini R."/>
            <person name="Da Silva C."/>
            <person name="Montanini B."/>
            <person name="Hainaut M."/>
            <person name="Levati E."/>
            <person name="Barry K.W."/>
            <person name="Belfiori B."/>
            <person name="Cichocki N."/>
            <person name="Clum A."/>
            <person name="Dockter R.B."/>
            <person name="Fauchery L."/>
            <person name="Guy J."/>
            <person name="Iotti M."/>
            <person name="Le Tacon F."/>
            <person name="Lindquist E.A."/>
            <person name="Lipzen A."/>
            <person name="Malagnac F."/>
            <person name="Mello A."/>
            <person name="Molinier V."/>
            <person name="Miyauchi S."/>
            <person name="Poulain J."/>
            <person name="Riccioni C."/>
            <person name="Rubini A."/>
            <person name="Sitrit Y."/>
            <person name="Splivallo R."/>
            <person name="Traeger S."/>
            <person name="Wang M."/>
            <person name="Zifcakova L."/>
            <person name="Wipf D."/>
            <person name="Zambonelli A."/>
            <person name="Paolocci F."/>
            <person name="Nowrousian M."/>
            <person name="Ottonello S."/>
            <person name="Baldrian P."/>
            <person name="Spatafora J.W."/>
            <person name="Henrissat B."/>
            <person name="Nagy L.G."/>
            <person name="Aury J.M."/>
            <person name="Wincker P."/>
            <person name="Grigoriev I.V."/>
            <person name="Bonfante P."/>
            <person name="Martin F.M."/>
        </authorList>
    </citation>
    <scope>NUCLEOTIDE SEQUENCE [LARGE SCALE GENOMIC DNA]</scope>
    <source>
        <strain evidence="3 4">RN42</strain>
    </source>
</reference>
<dbReference type="EMBL" id="ML119700">
    <property type="protein sequence ID" value="RPA79307.1"/>
    <property type="molecule type" value="Genomic_DNA"/>
</dbReference>
<evidence type="ECO:0000259" key="2">
    <source>
        <dbReference type="PROSITE" id="PS50181"/>
    </source>
</evidence>
<dbReference type="InterPro" id="IPR001810">
    <property type="entry name" value="F-box_dom"/>
</dbReference>
<feature type="domain" description="F-box" evidence="2">
    <location>
        <begin position="280"/>
        <end position="326"/>
    </location>
</feature>
<feature type="compositionally biased region" description="Polar residues" evidence="1">
    <location>
        <begin position="99"/>
        <end position="109"/>
    </location>
</feature>
<proteinExistence type="predicted"/>
<protein>
    <recommendedName>
        <fullName evidence="2">F-box domain-containing protein</fullName>
    </recommendedName>
</protein>
<evidence type="ECO:0000313" key="3">
    <source>
        <dbReference type="EMBL" id="RPA79307.1"/>
    </source>
</evidence>
<feature type="region of interest" description="Disordered" evidence="1">
    <location>
        <begin position="1"/>
        <end position="181"/>
    </location>
</feature>
<accession>A0A3N4I1J4</accession>